<evidence type="ECO:0000313" key="2">
    <source>
        <dbReference type="EMBL" id="AGY57271.1"/>
    </source>
</evidence>
<dbReference type="AlphaFoldDB" id="U5QEC0"/>
<reference evidence="2 3" key="1">
    <citation type="journal article" date="2013" name="PLoS ONE">
        <title>Cultivation and Complete Genome Sequencing of Gloeobacter kilaueensis sp. nov., from a Lava Cave in Kilauea Caldera, Hawai'i.</title>
        <authorList>
            <person name="Saw J.H."/>
            <person name="Schatz M."/>
            <person name="Brown M.V."/>
            <person name="Kunkel D.D."/>
            <person name="Foster J.S."/>
            <person name="Shick H."/>
            <person name="Christensen S."/>
            <person name="Hou S."/>
            <person name="Wan X."/>
            <person name="Donachie S.P."/>
        </authorList>
    </citation>
    <scope>NUCLEOTIDE SEQUENCE [LARGE SCALE GENOMIC DNA]</scope>
    <source>
        <strain evidence="3">JS</strain>
    </source>
</reference>
<protein>
    <submittedName>
        <fullName evidence="2">Uncharacterized protein</fullName>
    </submittedName>
</protein>
<feature type="region of interest" description="Disordered" evidence="1">
    <location>
        <begin position="17"/>
        <end position="48"/>
    </location>
</feature>
<proteinExistence type="predicted"/>
<dbReference type="OrthoDB" id="532744at2"/>
<gene>
    <name evidence="2" type="ORF">GKIL_1025</name>
</gene>
<organism evidence="2 3">
    <name type="scientific">Gloeobacter kilaueensis (strain ATCC BAA-2537 / CCAP 1431/1 / ULC 316 / JS1)</name>
    <dbReference type="NCBI Taxonomy" id="1183438"/>
    <lineage>
        <taxon>Bacteria</taxon>
        <taxon>Bacillati</taxon>
        <taxon>Cyanobacteriota</taxon>
        <taxon>Cyanophyceae</taxon>
        <taxon>Gloeobacterales</taxon>
        <taxon>Gloeobacteraceae</taxon>
        <taxon>Gloeobacter</taxon>
    </lineage>
</organism>
<evidence type="ECO:0000256" key="1">
    <source>
        <dbReference type="SAM" id="MobiDB-lite"/>
    </source>
</evidence>
<dbReference type="KEGG" id="glj:GKIL_1025"/>
<dbReference type="Proteomes" id="UP000017396">
    <property type="component" value="Chromosome"/>
</dbReference>
<name>U5QEC0_GLOK1</name>
<accession>U5QEC0</accession>
<evidence type="ECO:0000313" key="3">
    <source>
        <dbReference type="Proteomes" id="UP000017396"/>
    </source>
</evidence>
<dbReference type="EMBL" id="CP003587">
    <property type="protein sequence ID" value="AGY57271.1"/>
    <property type="molecule type" value="Genomic_DNA"/>
</dbReference>
<dbReference type="HOGENOM" id="CLU_181338_0_0_3"/>
<sequence length="85" mass="9537">MLDDNYRLTNETVDVDASNLEVLSPQPYESQPDKRQLPEQKPFSSAVEPSTGRLTLLAEWGGSLDFLRDEPDLYSLEDGEALHGE</sequence>
<keyword evidence="3" id="KW-1185">Reference proteome</keyword>